<protein>
    <recommendedName>
        <fullName evidence="5">Myb-like domain-containing protein</fullName>
    </recommendedName>
</protein>
<dbReference type="PANTHER" id="PTHR16088:SF3">
    <property type="entry name" value="GON-4-LIKE PROTEIN"/>
    <property type="match status" value="1"/>
</dbReference>
<feature type="region of interest" description="Disordered" evidence="4">
    <location>
        <begin position="1343"/>
        <end position="1369"/>
    </location>
</feature>
<evidence type="ECO:0000256" key="2">
    <source>
        <dbReference type="ARBA" id="ARBA00023163"/>
    </source>
</evidence>
<feature type="compositionally biased region" description="Low complexity" evidence="4">
    <location>
        <begin position="366"/>
        <end position="376"/>
    </location>
</feature>
<feature type="region of interest" description="Disordered" evidence="4">
    <location>
        <begin position="1722"/>
        <end position="1766"/>
    </location>
</feature>
<evidence type="ECO:0000259" key="5">
    <source>
        <dbReference type="SMART" id="SM00717"/>
    </source>
</evidence>
<proteinExistence type="predicted"/>
<comment type="caution">
    <text evidence="6">The sequence shown here is derived from an EMBL/GenBank/DDBJ whole genome shotgun (WGS) entry which is preliminary data.</text>
</comment>
<gene>
    <name evidence="6" type="ORF">BASA50_001676</name>
</gene>
<dbReference type="Proteomes" id="UP001648503">
    <property type="component" value="Unassembled WGS sequence"/>
</dbReference>
<dbReference type="EMBL" id="JAFCIX010000012">
    <property type="protein sequence ID" value="KAH6601340.1"/>
    <property type="molecule type" value="Genomic_DNA"/>
</dbReference>
<name>A0ABQ8FNK6_9FUNG</name>
<evidence type="ECO:0000256" key="4">
    <source>
        <dbReference type="SAM" id="MobiDB-lite"/>
    </source>
</evidence>
<evidence type="ECO:0000256" key="3">
    <source>
        <dbReference type="ARBA" id="ARBA00023242"/>
    </source>
</evidence>
<dbReference type="Gene3D" id="1.10.10.60">
    <property type="entry name" value="Homeodomain-like"/>
    <property type="match status" value="1"/>
</dbReference>
<feature type="compositionally biased region" description="Polar residues" evidence="4">
    <location>
        <begin position="377"/>
        <end position="387"/>
    </location>
</feature>
<feature type="compositionally biased region" description="Low complexity" evidence="4">
    <location>
        <begin position="100"/>
        <end position="125"/>
    </location>
</feature>
<feature type="region of interest" description="Disordered" evidence="4">
    <location>
        <begin position="1"/>
        <end position="37"/>
    </location>
</feature>
<dbReference type="InterPro" id="IPR001005">
    <property type="entry name" value="SANT/Myb"/>
</dbReference>
<dbReference type="InterPro" id="IPR052435">
    <property type="entry name" value="YY1-Transcr_Regul"/>
</dbReference>
<feature type="region of interest" description="Disordered" evidence="4">
    <location>
        <begin position="1252"/>
        <end position="1295"/>
    </location>
</feature>
<accession>A0ABQ8FNK6</accession>
<feature type="compositionally biased region" description="Basic residues" evidence="4">
    <location>
        <begin position="304"/>
        <end position="317"/>
    </location>
</feature>
<keyword evidence="1" id="KW-0805">Transcription regulation</keyword>
<keyword evidence="7" id="KW-1185">Reference proteome</keyword>
<evidence type="ECO:0000313" key="7">
    <source>
        <dbReference type="Proteomes" id="UP001648503"/>
    </source>
</evidence>
<feature type="region of interest" description="Disordered" evidence="4">
    <location>
        <begin position="1404"/>
        <end position="1432"/>
    </location>
</feature>
<feature type="compositionally biased region" description="Low complexity" evidence="4">
    <location>
        <begin position="1259"/>
        <end position="1269"/>
    </location>
</feature>
<evidence type="ECO:0000256" key="1">
    <source>
        <dbReference type="ARBA" id="ARBA00023015"/>
    </source>
</evidence>
<evidence type="ECO:0000313" key="6">
    <source>
        <dbReference type="EMBL" id="KAH6601340.1"/>
    </source>
</evidence>
<organism evidence="6 7">
    <name type="scientific">Batrachochytrium salamandrivorans</name>
    <dbReference type="NCBI Taxonomy" id="1357716"/>
    <lineage>
        <taxon>Eukaryota</taxon>
        <taxon>Fungi</taxon>
        <taxon>Fungi incertae sedis</taxon>
        <taxon>Chytridiomycota</taxon>
        <taxon>Chytridiomycota incertae sedis</taxon>
        <taxon>Chytridiomycetes</taxon>
        <taxon>Rhizophydiales</taxon>
        <taxon>Rhizophydiales incertae sedis</taxon>
        <taxon>Batrachochytrium</taxon>
    </lineage>
</organism>
<feature type="compositionally biased region" description="Low complexity" evidence="4">
    <location>
        <begin position="318"/>
        <end position="351"/>
    </location>
</feature>
<dbReference type="InterPro" id="IPR009057">
    <property type="entry name" value="Homeodomain-like_sf"/>
</dbReference>
<sequence length="1802" mass="194181">MKRTRRSSQIAAACSTGMDSKESINNNYGSSTTSSSTAGWTPLQDNLLLDAAQTHAGKWLPISNCLGSHRSPAQCAARHRHLGSLGVSTVDDLLRLRAQSSTTTTSSSSSHGRNTTTANTTKMNSASASASAGLARLYDNQNSSRASVALIRPAGRTFSTSSVSLAMNTTNASSTTVASAGADSSASGLGYINRSTGDIGCPASIAVRKSDRTKTCMKATLPLIHTQGSATVTTATALSNASEPTVGPTNINVGAAAPDINASLLGSKQSSLLLPSTGDLRHPLKEIQAMSSLSMRPATTVRSTTRKPTRNTTRSRSRTSMALGGHLSLRSSSCHSPSHQASSPSSSPLLSTTNANSISVPPPISTPLSTTSIYSSCPQKTTSQSSRLARPCSDSAAKTQIQPYIRKSRKASKVTRIHSAASDHALSGNTLPFQTLSEVLSTVDSPKTTTTIPFVVNPTDSHNNHTTTGLDVPGVSLPNITIPTALMASSTANNSISFNDWLHPVSDIMSSECQPFLQSEVDLLEAMLSSVNDPLQTTPFPDASDIHTENTEFDFSAIEDLFGEDLASHSLAPIQYPINSSLYAMDEPKFPINNSLIDTDNVDHTLSILDQLASNELAHPYSLSPTSNFTTATTAVEDAQNSHALPVIIPPESINASGNTHLERDLFDLINWDVDGDAGTVRPAPEVSTLALSSVELAVEESEDQSHISTGIDFLNTVTDSFIFDANEDLAALSNSEHLTNDPTTAHSSVVDVPSLLDCVTSTESHPIDDCNTLLHDLFGKDFWAHSELDLASTQDSCSIPLDALTPNMLQLYQFLSPTTQNDPCLDTTPVEVPLALTFPPELSSNQCVQVQSPAILPAVDNHVGVLPNLTISNRNPKGRLHALRTKSNRSTIAPSTHSDDEFLSSFPDDCDLSISRDEVEDLYLETVEMGIEKKDTTVEDISDTPNWVNGCGNIFSWDQIDELKDQLSKSFQLCIQSYCIERQLKGSKSRECQFWEAQLINHTVARESAMRRYGPNTLFNFAGAEHVPRVLSYNFDHLSSEAIEFSANYEWAVQLKLKKEYIGSTGWKMNSKIKSVRTAVLPGGLLDLIEKFGACFDDELKPSIVRVNRSHLVSFSSDEDSLLHYGLLHYGFNDMPSIRAHYLPAKTYNQIKYRYKNLVHRGKTSNKIKELYLQPFRALRLAEKQFVISGAQTFGPVFKYVTARIFPQCPDTLIRFGWNDLVRIGQVKYLWDSIIVWEPLGDSDVRADPSKLKRRRIPSVSMSSASSTKRSRHFRPNWTGAAGKGSTHISPAPASSQTLPLAGLLPPMSQTDLMALWMSATIQLSRVAGASSLPTLAAMTDNDTEQHQNQPPEYTVSPPNPSDSLEATTASADVSKILPFINSDAFSAITSLFEQQITAASSGNTAQAPSIFNSRATSPSAGTHTQGATYSRMSRNNKALGMATLQTPKRTSPADHLLHMSSDAGYLASVQSSEPDLAQNTPLTPPCAVIRPIATKGRPTSSAATYKPQLRSRQICPKATTYPALSPQHAPVDSTSQQHDLDMMNWNSDFETDFETGWNASTMPEPIVTHAPSPRISGFPPLIPTRRSSLLATTGPTFPQSKIEKHINDVTSTDLANYESLSYVSGSRTAAPYSSTTHLSDAISFLGAYNCDTDSDDEGGRSNAGYDAKKISAMDIPSHVTHRQQQKGALAMQAASHLALQVASSRLRHTRRAISALAKDVDSGCSSGGGGDGSRLGASDSEYAVSNRGVGRAGTRRHGGRLDPMHHLRSATNKARRKPVDECSVASVYTKRSLATTPMSS</sequence>
<keyword evidence="2" id="KW-0804">Transcription</keyword>
<dbReference type="CDD" id="cd00167">
    <property type="entry name" value="SANT"/>
    <property type="match status" value="2"/>
</dbReference>
<feature type="region of interest" description="Disordered" evidence="4">
    <location>
        <begin position="99"/>
        <end position="125"/>
    </location>
</feature>
<keyword evidence="3" id="KW-0539">Nucleus</keyword>
<feature type="region of interest" description="Disordered" evidence="4">
    <location>
        <begin position="288"/>
        <end position="398"/>
    </location>
</feature>
<dbReference type="PANTHER" id="PTHR16088">
    <property type="entry name" value="YY1 ASSOCIATED PROTEIN-RELATED"/>
    <property type="match status" value="1"/>
</dbReference>
<dbReference type="SMART" id="SM00717">
    <property type="entry name" value="SANT"/>
    <property type="match status" value="2"/>
</dbReference>
<feature type="domain" description="Myb-like" evidence="5">
    <location>
        <begin position="1112"/>
        <end position="1162"/>
    </location>
</feature>
<reference evidence="6 7" key="1">
    <citation type="submission" date="2021-02" db="EMBL/GenBank/DDBJ databases">
        <title>Variation within the Batrachochytrium salamandrivorans European outbreak.</title>
        <authorList>
            <person name="Kelly M."/>
            <person name="Pasmans F."/>
            <person name="Shea T.P."/>
            <person name="Munoz J.F."/>
            <person name="Carranza S."/>
            <person name="Cuomo C.A."/>
            <person name="Martel A."/>
        </authorList>
    </citation>
    <scope>NUCLEOTIDE SEQUENCE [LARGE SCALE GENOMIC DNA]</scope>
    <source>
        <strain evidence="6 7">AMFP18/2</strain>
    </source>
</reference>
<feature type="domain" description="Myb-like" evidence="5">
    <location>
        <begin position="36"/>
        <end position="85"/>
    </location>
</feature>
<dbReference type="SUPFAM" id="SSF46689">
    <property type="entry name" value="Homeodomain-like"/>
    <property type="match status" value="1"/>
</dbReference>